<evidence type="ECO:0000256" key="1">
    <source>
        <dbReference type="ARBA" id="ARBA00005254"/>
    </source>
</evidence>
<dbReference type="GO" id="GO:0006635">
    <property type="term" value="P:fatty acid beta-oxidation"/>
    <property type="evidence" value="ECO:0007669"/>
    <property type="project" value="TreeGrafter"/>
</dbReference>
<dbReference type="GO" id="GO:0004300">
    <property type="term" value="F:enoyl-CoA hydratase activity"/>
    <property type="evidence" value="ECO:0007669"/>
    <property type="project" value="UniProtKB-EC"/>
</dbReference>
<dbReference type="EC" id="4.2.1.17" evidence="6"/>
<dbReference type="InterPro" id="IPR014748">
    <property type="entry name" value="Enoyl-CoA_hydra_C"/>
</dbReference>
<comment type="catalytic activity">
    <reaction evidence="3">
        <text>a (3S)-3-hydroxyacyl-CoA = a (2E)-enoyl-CoA + H2O</text>
        <dbReference type="Rhea" id="RHEA:16105"/>
        <dbReference type="ChEBI" id="CHEBI:15377"/>
        <dbReference type="ChEBI" id="CHEBI:57318"/>
        <dbReference type="ChEBI" id="CHEBI:58856"/>
        <dbReference type="EC" id="4.2.1.17"/>
    </reaction>
</comment>
<dbReference type="Gene3D" id="3.90.226.10">
    <property type="entry name" value="2-enoyl-CoA Hydratase, Chain A, domain 1"/>
    <property type="match status" value="1"/>
</dbReference>
<evidence type="ECO:0000256" key="4">
    <source>
        <dbReference type="ARBA" id="ARBA00023717"/>
    </source>
</evidence>
<dbReference type="Gene3D" id="1.10.12.10">
    <property type="entry name" value="Lyase 2-enoyl-coa Hydratase, Chain A, domain 2"/>
    <property type="match status" value="1"/>
</dbReference>
<dbReference type="PANTHER" id="PTHR11941:SF54">
    <property type="entry name" value="ENOYL-COA HYDRATASE, MITOCHONDRIAL"/>
    <property type="match status" value="1"/>
</dbReference>
<organism evidence="6">
    <name type="scientific">uncultured Solirubrobacterales bacterium</name>
    <dbReference type="NCBI Taxonomy" id="768556"/>
    <lineage>
        <taxon>Bacteria</taxon>
        <taxon>Bacillati</taxon>
        <taxon>Actinomycetota</taxon>
        <taxon>Thermoleophilia</taxon>
        <taxon>Solirubrobacterales</taxon>
        <taxon>environmental samples</taxon>
    </lineage>
</organism>
<comment type="catalytic activity">
    <reaction evidence="4">
        <text>a 4-saturated-(3S)-3-hydroxyacyl-CoA = a (3E)-enoyl-CoA + H2O</text>
        <dbReference type="Rhea" id="RHEA:20724"/>
        <dbReference type="ChEBI" id="CHEBI:15377"/>
        <dbReference type="ChEBI" id="CHEBI:58521"/>
        <dbReference type="ChEBI" id="CHEBI:137480"/>
        <dbReference type="EC" id="4.2.1.17"/>
    </reaction>
</comment>
<dbReference type="InterPro" id="IPR018376">
    <property type="entry name" value="Enoyl-CoA_hyd/isom_CS"/>
</dbReference>
<name>A0A6J4SFT0_9ACTN</name>
<dbReference type="SUPFAM" id="SSF52096">
    <property type="entry name" value="ClpP/crotonase"/>
    <property type="match status" value="1"/>
</dbReference>
<evidence type="ECO:0000256" key="5">
    <source>
        <dbReference type="RuleBase" id="RU003707"/>
    </source>
</evidence>
<evidence type="ECO:0000256" key="3">
    <source>
        <dbReference type="ARBA" id="ARBA00023709"/>
    </source>
</evidence>
<accession>A0A6J4SFT0</accession>
<proteinExistence type="inferred from homology"/>
<dbReference type="InterPro" id="IPR001753">
    <property type="entry name" value="Enoyl-CoA_hydra/iso"/>
</dbReference>
<dbReference type="AlphaFoldDB" id="A0A6J4SFT0"/>
<dbReference type="CDD" id="cd06558">
    <property type="entry name" value="crotonase-like"/>
    <property type="match status" value="1"/>
</dbReference>
<dbReference type="PROSITE" id="PS00166">
    <property type="entry name" value="ENOYL_COA_HYDRATASE"/>
    <property type="match status" value="1"/>
</dbReference>
<evidence type="ECO:0000313" key="6">
    <source>
        <dbReference type="EMBL" id="CAA9491234.1"/>
    </source>
</evidence>
<dbReference type="InterPro" id="IPR029045">
    <property type="entry name" value="ClpP/crotonase-like_dom_sf"/>
</dbReference>
<evidence type="ECO:0000256" key="2">
    <source>
        <dbReference type="ARBA" id="ARBA00023239"/>
    </source>
</evidence>
<dbReference type="EMBL" id="CADCVU010000067">
    <property type="protein sequence ID" value="CAA9491234.1"/>
    <property type="molecule type" value="Genomic_DNA"/>
</dbReference>
<dbReference type="Pfam" id="PF00378">
    <property type="entry name" value="ECH_1"/>
    <property type="match status" value="1"/>
</dbReference>
<keyword evidence="2 6" id="KW-0456">Lyase</keyword>
<gene>
    <name evidence="6" type="ORF">AVDCRST_MAG45-762</name>
</gene>
<protein>
    <submittedName>
        <fullName evidence="6">Enoyl-CoA hydratase</fullName>
        <ecNumber evidence="6">4.2.1.17</ecNumber>
    </submittedName>
</protein>
<comment type="similarity">
    <text evidence="1 5">Belongs to the enoyl-CoA hydratase/isomerase family.</text>
</comment>
<reference evidence="6" key="1">
    <citation type="submission" date="2020-02" db="EMBL/GenBank/DDBJ databases">
        <authorList>
            <person name="Meier V. D."/>
        </authorList>
    </citation>
    <scope>NUCLEOTIDE SEQUENCE</scope>
    <source>
        <strain evidence="6">AVDCRST_MAG45</strain>
    </source>
</reference>
<dbReference type="PANTHER" id="PTHR11941">
    <property type="entry name" value="ENOYL-COA HYDRATASE-RELATED"/>
    <property type="match status" value="1"/>
</dbReference>
<sequence length="310" mass="32239">MGEVRVEQRGRVLLATLDNPPHALMDSDIVDGLETLVNRADSEDGVGAVVLTGSHPERFIAHYDVGELLAGARSSPSVGPRAALTSLRAVGALRRVPSVESAMNRTPAAGLVAVERFGDIFRRMNRCGAVFVAAINGSAMGGGCELSLACDARLMAAGDHGLAQPEILLGFPPGGGGTQRLARLLGSARALRMVLEGGPIAPEAAAEIGLVDEVVPGGELLERALALAERLGARPKAAVAASKRAVYEGGSMALADGLRLERAEFLAALGTAEAKQAMAAYVEGFEETGELPGYDPAGRERALRDGRFRR</sequence>